<dbReference type="Proteomes" id="UP001346869">
    <property type="component" value="Unassembled WGS sequence"/>
</dbReference>
<keyword evidence="3" id="KW-1185">Reference proteome</keyword>
<dbReference type="AlphaFoldDB" id="A0AAN7WRP8"/>
<comment type="caution">
    <text evidence="2">The sequence shown here is derived from an EMBL/GenBank/DDBJ whole genome shotgun (WGS) entry which is preliminary data.</text>
</comment>
<dbReference type="EMBL" id="JAUZQC010000025">
    <property type="protein sequence ID" value="KAK5848642.1"/>
    <property type="molecule type" value="Genomic_DNA"/>
</dbReference>
<proteinExistence type="predicted"/>
<organism evidence="2 3">
    <name type="scientific">Eleginops maclovinus</name>
    <name type="common">Patagonian blennie</name>
    <name type="synonym">Eleginus maclovinus</name>
    <dbReference type="NCBI Taxonomy" id="56733"/>
    <lineage>
        <taxon>Eukaryota</taxon>
        <taxon>Metazoa</taxon>
        <taxon>Chordata</taxon>
        <taxon>Craniata</taxon>
        <taxon>Vertebrata</taxon>
        <taxon>Euteleostomi</taxon>
        <taxon>Actinopterygii</taxon>
        <taxon>Neopterygii</taxon>
        <taxon>Teleostei</taxon>
        <taxon>Neoteleostei</taxon>
        <taxon>Acanthomorphata</taxon>
        <taxon>Eupercaria</taxon>
        <taxon>Perciformes</taxon>
        <taxon>Notothenioidei</taxon>
        <taxon>Eleginopidae</taxon>
        <taxon>Eleginops</taxon>
    </lineage>
</organism>
<reference evidence="2 3" key="1">
    <citation type="journal article" date="2023" name="Genes (Basel)">
        <title>Chromosome-Level Genome Assembly and Circadian Gene Repertoire of the Patagonia Blennie Eleginops maclovinus-The Closest Ancestral Proxy of Antarctic Cryonotothenioids.</title>
        <authorList>
            <person name="Cheng C.C."/>
            <person name="Rivera-Colon A.G."/>
            <person name="Minhas B.F."/>
            <person name="Wilson L."/>
            <person name="Rayamajhi N."/>
            <person name="Vargas-Chacoff L."/>
            <person name="Catchen J.M."/>
        </authorList>
    </citation>
    <scope>NUCLEOTIDE SEQUENCE [LARGE SCALE GENOMIC DNA]</scope>
    <source>
        <strain evidence="2">JMC-PN-2008</strain>
    </source>
</reference>
<feature type="region of interest" description="Disordered" evidence="1">
    <location>
        <begin position="75"/>
        <end position="97"/>
    </location>
</feature>
<evidence type="ECO:0000313" key="3">
    <source>
        <dbReference type="Proteomes" id="UP001346869"/>
    </source>
</evidence>
<sequence length="97" mass="10289">MRKAAVGERVKPEDEAPQKAALIFCPAGEWGEAGRGNKDARGRSGDSGFTICTCGLKSPGQCASDTANYERAIHPLSLWRDGGGSEREEEGSGESEF</sequence>
<protein>
    <submittedName>
        <fullName evidence="2">Uncharacterized protein</fullName>
    </submittedName>
</protein>
<reference evidence="2 3" key="2">
    <citation type="journal article" date="2023" name="Mol. Biol. Evol.">
        <title>Genomics of Secondarily Temperate Adaptation in the Only Non-Antarctic Icefish.</title>
        <authorList>
            <person name="Rivera-Colon A.G."/>
            <person name="Rayamajhi N."/>
            <person name="Minhas B.F."/>
            <person name="Madrigal G."/>
            <person name="Bilyk K.T."/>
            <person name="Yoon V."/>
            <person name="Hune M."/>
            <person name="Gregory S."/>
            <person name="Cheng C.H.C."/>
            <person name="Catchen J.M."/>
        </authorList>
    </citation>
    <scope>NUCLEOTIDE SEQUENCE [LARGE SCALE GENOMIC DNA]</scope>
    <source>
        <strain evidence="2">JMC-PN-2008</strain>
    </source>
</reference>
<evidence type="ECO:0000256" key="1">
    <source>
        <dbReference type="SAM" id="MobiDB-lite"/>
    </source>
</evidence>
<evidence type="ECO:0000313" key="2">
    <source>
        <dbReference type="EMBL" id="KAK5848642.1"/>
    </source>
</evidence>
<name>A0AAN7WRP8_ELEMC</name>
<gene>
    <name evidence="2" type="ORF">PBY51_006238</name>
</gene>
<accession>A0AAN7WRP8</accession>
<feature type="compositionally biased region" description="Acidic residues" evidence="1">
    <location>
        <begin position="87"/>
        <end position="97"/>
    </location>
</feature>